<keyword evidence="7" id="KW-1185">Reference proteome</keyword>
<reference evidence="6 7" key="1">
    <citation type="journal article" date="2008" name="Nature">
        <title>The genome of the model beetle and pest Tribolium castaneum.</title>
        <authorList>
            <consortium name="Tribolium Genome Sequencing Consortium"/>
            <person name="Richards S."/>
            <person name="Gibbs R.A."/>
            <person name="Weinstock G.M."/>
            <person name="Brown S.J."/>
            <person name="Denell R."/>
            <person name="Beeman R.W."/>
            <person name="Gibbs R."/>
            <person name="Beeman R.W."/>
            <person name="Brown S.J."/>
            <person name="Bucher G."/>
            <person name="Friedrich M."/>
            <person name="Grimmelikhuijzen C.J."/>
            <person name="Klingler M."/>
            <person name="Lorenzen M."/>
            <person name="Richards S."/>
            <person name="Roth S."/>
            <person name="Schroder R."/>
            <person name="Tautz D."/>
            <person name="Zdobnov E.M."/>
            <person name="Muzny D."/>
            <person name="Gibbs R.A."/>
            <person name="Weinstock G.M."/>
            <person name="Attaway T."/>
            <person name="Bell S."/>
            <person name="Buhay C.J."/>
            <person name="Chandrabose M.N."/>
            <person name="Chavez D."/>
            <person name="Clerk-Blankenburg K.P."/>
            <person name="Cree A."/>
            <person name="Dao M."/>
            <person name="Davis C."/>
            <person name="Chacko J."/>
            <person name="Dinh H."/>
            <person name="Dugan-Rocha S."/>
            <person name="Fowler G."/>
            <person name="Garner T.T."/>
            <person name="Garnes J."/>
            <person name="Gnirke A."/>
            <person name="Hawes A."/>
            <person name="Hernandez J."/>
            <person name="Hines S."/>
            <person name="Holder M."/>
            <person name="Hume J."/>
            <person name="Jhangiani S.N."/>
            <person name="Joshi V."/>
            <person name="Khan Z.M."/>
            <person name="Jackson L."/>
            <person name="Kovar C."/>
            <person name="Kowis A."/>
            <person name="Lee S."/>
            <person name="Lewis L.R."/>
            <person name="Margolis J."/>
            <person name="Morgan M."/>
            <person name="Nazareth L.V."/>
            <person name="Nguyen N."/>
            <person name="Okwuonu G."/>
            <person name="Parker D."/>
            <person name="Richards S."/>
            <person name="Ruiz S.J."/>
            <person name="Santibanez J."/>
            <person name="Savard J."/>
            <person name="Scherer S.E."/>
            <person name="Schneider B."/>
            <person name="Sodergren E."/>
            <person name="Tautz D."/>
            <person name="Vattahil S."/>
            <person name="Villasana D."/>
            <person name="White C.S."/>
            <person name="Wright R."/>
            <person name="Park Y."/>
            <person name="Beeman R.W."/>
            <person name="Lord J."/>
            <person name="Oppert B."/>
            <person name="Lorenzen M."/>
            <person name="Brown S."/>
            <person name="Wang L."/>
            <person name="Savard J."/>
            <person name="Tautz D."/>
            <person name="Richards S."/>
            <person name="Weinstock G."/>
            <person name="Gibbs R.A."/>
            <person name="Liu Y."/>
            <person name="Worley K."/>
            <person name="Weinstock G."/>
            <person name="Elsik C.G."/>
            <person name="Reese J.T."/>
            <person name="Elhaik E."/>
            <person name="Landan G."/>
            <person name="Graur D."/>
            <person name="Arensburger P."/>
            <person name="Atkinson P."/>
            <person name="Beeman R.W."/>
            <person name="Beidler J."/>
            <person name="Brown S.J."/>
            <person name="Demuth J.P."/>
            <person name="Drury D.W."/>
            <person name="Du Y.Z."/>
            <person name="Fujiwara H."/>
            <person name="Lorenzen M."/>
            <person name="Maselli V."/>
            <person name="Osanai M."/>
            <person name="Park Y."/>
            <person name="Robertson H.M."/>
            <person name="Tu Z."/>
            <person name="Wang J.J."/>
            <person name="Wang S."/>
            <person name="Richards S."/>
            <person name="Song H."/>
            <person name="Zhang L."/>
            <person name="Sodergren E."/>
            <person name="Werner D."/>
            <person name="Stanke M."/>
            <person name="Morgenstern B."/>
            <person name="Solovyev V."/>
            <person name="Kosarev P."/>
            <person name="Brown G."/>
            <person name="Chen H.C."/>
            <person name="Ermolaeva O."/>
            <person name="Hlavina W."/>
            <person name="Kapustin Y."/>
            <person name="Kiryutin B."/>
            <person name="Kitts P."/>
            <person name="Maglott D."/>
            <person name="Pruitt K."/>
            <person name="Sapojnikov V."/>
            <person name="Souvorov A."/>
            <person name="Mackey A.J."/>
            <person name="Waterhouse R.M."/>
            <person name="Wyder S."/>
            <person name="Zdobnov E.M."/>
            <person name="Zdobnov E.M."/>
            <person name="Wyder S."/>
            <person name="Kriventseva E.V."/>
            <person name="Kadowaki T."/>
            <person name="Bork P."/>
            <person name="Aranda M."/>
            <person name="Bao R."/>
            <person name="Beermann A."/>
            <person name="Berns N."/>
            <person name="Bolognesi R."/>
            <person name="Bonneton F."/>
            <person name="Bopp D."/>
            <person name="Brown S.J."/>
            <person name="Bucher G."/>
            <person name="Butts T."/>
            <person name="Chaumot A."/>
            <person name="Denell R.E."/>
            <person name="Ferrier D.E."/>
            <person name="Friedrich M."/>
            <person name="Gordon C.M."/>
            <person name="Jindra M."/>
            <person name="Klingler M."/>
            <person name="Lan Q."/>
            <person name="Lattorff H.M."/>
            <person name="Laudet V."/>
            <person name="von Levetsow C."/>
            <person name="Liu Z."/>
            <person name="Lutz R."/>
            <person name="Lynch J.A."/>
            <person name="da Fonseca R.N."/>
            <person name="Posnien N."/>
            <person name="Reuter R."/>
            <person name="Roth S."/>
            <person name="Savard J."/>
            <person name="Schinko J.B."/>
            <person name="Schmitt C."/>
            <person name="Schoppmeier M."/>
            <person name="Schroder R."/>
            <person name="Shippy T.D."/>
            <person name="Simonnet F."/>
            <person name="Marques-Souza H."/>
            <person name="Tautz D."/>
            <person name="Tomoyasu Y."/>
            <person name="Trauner J."/>
            <person name="Van der Zee M."/>
            <person name="Vervoort M."/>
            <person name="Wittkopp N."/>
            <person name="Wimmer E.A."/>
            <person name="Yang X."/>
            <person name="Jones A.K."/>
            <person name="Sattelle D.B."/>
            <person name="Ebert P.R."/>
            <person name="Nelson D."/>
            <person name="Scott J.G."/>
            <person name="Beeman R.W."/>
            <person name="Muthukrishnan S."/>
            <person name="Kramer K.J."/>
            <person name="Arakane Y."/>
            <person name="Beeman R.W."/>
            <person name="Zhu Q."/>
            <person name="Hogenkamp D."/>
            <person name="Dixit R."/>
            <person name="Oppert B."/>
            <person name="Jiang H."/>
            <person name="Zou Z."/>
            <person name="Marshall J."/>
            <person name="Elpidina E."/>
            <person name="Vinokurov K."/>
            <person name="Oppert C."/>
            <person name="Zou Z."/>
            <person name="Evans J."/>
            <person name="Lu Z."/>
            <person name="Zhao P."/>
            <person name="Sumathipala N."/>
            <person name="Altincicek B."/>
            <person name="Vilcinskas A."/>
            <person name="Williams M."/>
            <person name="Hultmark D."/>
            <person name="Hetru C."/>
            <person name="Jiang H."/>
            <person name="Grimmelikhuijzen C.J."/>
            <person name="Hauser F."/>
            <person name="Cazzamali G."/>
            <person name="Williamson M."/>
            <person name="Park Y."/>
            <person name="Li B."/>
            <person name="Tanaka Y."/>
            <person name="Predel R."/>
            <person name="Neupert S."/>
            <person name="Schachtner J."/>
            <person name="Verleyen P."/>
            <person name="Raible F."/>
            <person name="Bork P."/>
            <person name="Friedrich M."/>
            <person name="Walden K.K."/>
            <person name="Robertson H.M."/>
            <person name="Angeli S."/>
            <person name="Foret S."/>
            <person name="Bucher G."/>
            <person name="Schuetz S."/>
            <person name="Maleszka R."/>
            <person name="Wimmer E.A."/>
            <person name="Beeman R.W."/>
            <person name="Lorenzen M."/>
            <person name="Tomoyasu Y."/>
            <person name="Miller S.C."/>
            <person name="Grossmann D."/>
            <person name="Bucher G."/>
        </authorList>
    </citation>
    <scope>NUCLEOTIDE SEQUENCE [LARGE SCALE GENOMIC DNA]</scope>
    <source>
        <strain evidence="6 7">Georgia GA2</strain>
    </source>
</reference>
<dbReference type="AlphaFoldDB" id="A0A139WBC9"/>
<feature type="transmembrane region" description="Helical" evidence="5">
    <location>
        <begin position="20"/>
        <end position="39"/>
    </location>
</feature>
<comment type="subcellular location">
    <subcellularLocation>
        <location evidence="1">Membrane</location>
        <topology evidence="1">Multi-pass membrane protein</topology>
    </subcellularLocation>
</comment>
<evidence type="ECO:0000256" key="1">
    <source>
        <dbReference type="ARBA" id="ARBA00004141"/>
    </source>
</evidence>
<reference evidence="6 7" key="2">
    <citation type="journal article" date="2010" name="Nucleic Acids Res.">
        <title>BeetleBase in 2010: revisions to provide comprehensive genomic information for Tribolium castaneum.</title>
        <authorList>
            <person name="Kim H.S."/>
            <person name="Murphy T."/>
            <person name="Xia J."/>
            <person name="Caragea D."/>
            <person name="Park Y."/>
            <person name="Beeman R.W."/>
            <person name="Lorenzen M.D."/>
            <person name="Butcher S."/>
            <person name="Manak J.R."/>
            <person name="Brown S.J."/>
        </authorList>
    </citation>
    <scope>GENOME REANNOTATION</scope>
    <source>
        <strain evidence="6 7">Georgia GA2</strain>
    </source>
</reference>
<keyword evidence="3 5" id="KW-1133">Transmembrane helix</keyword>
<dbReference type="SUPFAM" id="SSF48652">
    <property type="entry name" value="Tetraspanin"/>
    <property type="match status" value="1"/>
</dbReference>
<evidence type="ECO:0000256" key="2">
    <source>
        <dbReference type="ARBA" id="ARBA00022692"/>
    </source>
</evidence>
<evidence type="ECO:0000313" key="6">
    <source>
        <dbReference type="EMBL" id="KYB25212.1"/>
    </source>
</evidence>
<accession>A0A139WBC9</accession>
<name>A0A139WBC9_TRICA</name>
<protein>
    <submittedName>
        <fullName evidence="6">Uncharacterized protein</fullName>
    </submittedName>
</protein>
<keyword evidence="2 5" id="KW-0812">Transmembrane</keyword>
<sequence>MFKYDSMAPVLYSERAEISYVFFVIGLCGFNNICCYLFAIKIQRKCLKQSFKKSTRSLVFAWTCVTFYITIYLCILAKLTAKVYKHIIRAMGHSFYIGMSKYLKQEEWKVTIDRIQYDMQCCGAQGYREWHQIPWLGRYQVNVKSDSVKQFHENGSWLFPVTPWSCCRLSFPMQCLHDPLQQVGANHQSLVADALNTEGCITKLKIPIRMAITTFIILVVLNCLVQLVLFLVVRVLYTSCRNAEILETDGVAPGWIFGRGDCGYNRGKTLLDYMNPPRRRRRKQQKPAIDEQDC</sequence>
<evidence type="ECO:0000256" key="3">
    <source>
        <dbReference type="ARBA" id="ARBA00022989"/>
    </source>
</evidence>
<evidence type="ECO:0000256" key="4">
    <source>
        <dbReference type="ARBA" id="ARBA00023136"/>
    </source>
</evidence>
<dbReference type="Gene3D" id="1.10.1450.10">
    <property type="entry name" value="Tetraspanin"/>
    <property type="match status" value="1"/>
</dbReference>
<keyword evidence="4 5" id="KW-0472">Membrane</keyword>
<dbReference type="InterPro" id="IPR008952">
    <property type="entry name" value="Tetraspanin_EC2_sf"/>
</dbReference>
<dbReference type="OrthoDB" id="9836210at2759"/>
<feature type="transmembrane region" description="Helical" evidence="5">
    <location>
        <begin position="212"/>
        <end position="237"/>
    </location>
</feature>
<dbReference type="InterPro" id="IPR018499">
    <property type="entry name" value="Tetraspanin/Peripherin"/>
</dbReference>
<evidence type="ECO:0000256" key="5">
    <source>
        <dbReference type="SAM" id="Phobius"/>
    </source>
</evidence>
<dbReference type="EMBL" id="KQ971372">
    <property type="protein sequence ID" value="KYB25212.1"/>
    <property type="molecule type" value="Genomic_DNA"/>
</dbReference>
<feature type="transmembrane region" description="Helical" evidence="5">
    <location>
        <begin position="59"/>
        <end position="81"/>
    </location>
</feature>
<gene>
    <name evidence="6" type="primary">AUGUSTUS-3.0.2_11971</name>
    <name evidence="6" type="ORF">TcasGA2_TC011971</name>
</gene>
<evidence type="ECO:0000313" key="7">
    <source>
        <dbReference type="Proteomes" id="UP000007266"/>
    </source>
</evidence>
<dbReference type="Proteomes" id="UP000007266">
    <property type="component" value="Linkage group 9"/>
</dbReference>
<dbReference type="Pfam" id="PF00335">
    <property type="entry name" value="Tetraspanin"/>
    <property type="match status" value="1"/>
</dbReference>
<dbReference type="GO" id="GO:0016020">
    <property type="term" value="C:membrane"/>
    <property type="evidence" value="ECO:0007669"/>
    <property type="project" value="UniProtKB-SubCell"/>
</dbReference>
<organism evidence="6 7">
    <name type="scientific">Tribolium castaneum</name>
    <name type="common">Red flour beetle</name>
    <dbReference type="NCBI Taxonomy" id="7070"/>
    <lineage>
        <taxon>Eukaryota</taxon>
        <taxon>Metazoa</taxon>
        <taxon>Ecdysozoa</taxon>
        <taxon>Arthropoda</taxon>
        <taxon>Hexapoda</taxon>
        <taxon>Insecta</taxon>
        <taxon>Pterygota</taxon>
        <taxon>Neoptera</taxon>
        <taxon>Endopterygota</taxon>
        <taxon>Coleoptera</taxon>
        <taxon>Polyphaga</taxon>
        <taxon>Cucujiformia</taxon>
        <taxon>Tenebrionidae</taxon>
        <taxon>Tenebrionidae incertae sedis</taxon>
        <taxon>Tribolium</taxon>
    </lineage>
</organism>
<proteinExistence type="predicted"/>